<dbReference type="Proteomes" id="UP000177609">
    <property type="component" value="Unassembled WGS sequence"/>
</dbReference>
<dbReference type="STRING" id="1802707.A3J01_02900"/>
<dbReference type="AlphaFoldDB" id="A0A1F8H555"/>
<organism evidence="1 2">
    <name type="scientific">Candidatus Yanofskybacteria bacterium RIFCSPLOWO2_02_FULL_45_18</name>
    <dbReference type="NCBI Taxonomy" id="1802707"/>
    <lineage>
        <taxon>Bacteria</taxon>
        <taxon>Candidatus Yanofskyibacteriota</taxon>
    </lineage>
</organism>
<name>A0A1F8H555_9BACT</name>
<evidence type="ECO:0000313" key="2">
    <source>
        <dbReference type="Proteomes" id="UP000177609"/>
    </source>
</evidence>
<comment type="caution">
    <text evidence="1">The sequence shown here is derived from an EMBL/GenBank/DDBJ whole genome shotgun (WGS) entry which is preliminary data.</text>
</comment>
<protein>
    <submittedName>
        <fullName evidence="1">Uncharacterized protein</fullName>
    </submittedName>
</protein>
<gene>
    <name evidence="1" type="ORF">A3J01_02900</name>
</gene>
<evidence type="ECO:0000313" key="1">
    <source>
        <dbReference type="EMBL" id="OGN31999.1"/>
    </source>
</evidence>
<reference evidence="1 2" key="1">
    <citation type="journal article" date="2016" name="Nat. Commun.">
        <title>Thousands of microbial genomes shed light on interconnected biogeochemical processes in an aquifer system.</title>
        <authorList>
            <person name="Anantharaman K."/>
            <person name="Brown C.T."/>
            <person name="Hug L.A."/>
            <person name="Sharon I."/>
            <person name="Castelle C.J."/>
            <person name="Probst A.J."/>
            <person name="Thomas B.C."/>
            <person name="Singh A."/>
            <person name="Wilkins M.J."/>
            <person name="Karaoz U."/>
            <person name="Brodie E.L."/>
            <person name="Williams K.H."/>
            <person name="Hubbard S.S."/>
            <person name="Banfield J.F."/>
        </authorList>
    </citation>
    <scope>NUCLEOTIDE SEQUENCE [LARGE SCALE GENOMIC DNA]</scope>
</reference>
<dbReference type="EMBL" id="MGKV01000014">
    <property type="protein sequence ID" value="OGN31999.1"/>
    <property type="molecule type" value="Genomic_DNA"/>
</dbReference>
<sequence length="160" mass="19040">MKMKNENLNLQEKIDKLKKDTPKMVKRFFFKELRTRYGYKPGTTLVVKDRVKLSKNAKASFDDEQAKISVGKYEIELPPTKNEHFLCKAMFLYGVGEAVDWSIVYEHITGYYRDLFGKPLPSRQNWRIVYDTTGAVNKRFQERFGEDLFVWQEKTIKRLR</sequence>
<accession>A0A1F8H555</accession>
<proteinExistence type="predicted"/>